<dbReference type="GO" id="GO:0006635">
    <property type="term" value="P:fatty acid beta-oxidation"/>
    <property type="evidence" value="ECO:0007669"/>
    <property type="project" value="TreeGrafter"/>
</dbReference>
<accession>D7A0P4</accession>
<dbReference type="GO" id="GO:0016853">
    <property type="term" value="F:isomerase activity"/>
    <property type="evidence" value="ECO:0007669"/>
    <property type="project" value="UniProtKB-KW"/>
</dbReference>
<dbReference type="AlphaFoldDB" id="D7A0P4"/>
<dbReference type="HOGENOM" id="CLU_009834_7_4_5"/>
<dbReference type="PANTHER" id="PTHR11941">
    <property type="entry name" value="ENOYL-COA HYDRATASE-RELATED"/>
    <property type="match status" value="1"/>
</dbReference>
<evidence type="ECO:0000313" key="1">
    <source>
        <dbReference type="EMBL" id="ADH91365.1"/>
    </source>
</evidence>
<reference evidence="1 2" key="1">
    <citation type="journal article" date="2012" name="Stand. Genomic Sci.">
        <title>Complete genome sequence of the facultatively chemolithoautotrophic and methylotrophic alpha Proteobacterium Starkeya novella type strain (ATCC 8093(T)).</title>
        <authorList>
            <person name="Kappler U."/>
            <person name="Davenport K."/>
            <person name="Beatson S."/>
            <person name="Lucas S."/>
            <person name="Lapidus A."/>
            <person name="Copeland A."/>
            <person name="Berry K.W."/>
            <person name="Glavina Del Rio T."/>
            <person name="Hammon N."/>
            <person name="Dalin E."/>
            <person name="Tice H."/>
            <person name="Pitluck S."/>
            <person name="Richardson P."/>
            <person name="Bruce D."/>
            <person name="Goodwin L.A."/>
            <person name="Han C."/>
            <person name="Tapia R."/>
            <person name="Detter J.C."/>
            <person name="Chang Y.J."/>
            <person name="Jeffries C.D."/>
            <person name="Land M."/>
            <person name="Hauser L."/>
            <person name="Kyrpides N.C."/>
            <person name="Goker M."/>
            <person name="Ivanova N."/>
            <person name="Klenk H.P."/>
            <person name="Woyke T."/>
        </authorList>
    </citation>
    <scope>NUCLEOTIDE SEQUENCE [LARGE SCALE GENOMIC DNA]</scope>
    <source>
        <strain evidence="2">ATCC 8093 / DSM 506 / JCM 20403 / CCM 1077 / IAM 12100 / NBRC 12443 / NCIMB 10456</strain>
    </source>
</reference>
<protein>
    <submittedName>
        <fullName evidence="1">Enoyl-CoA hydratase/isomerase</fullName>
    </submittedName>
</protein>
<dbReference type="InterPro" id="IPR029045">
    <property type="entry name" value="ClpP/crotonase-like_dom_sf"/>
</dbReference>
<dbReference type="eggNOG" id="COG1024">
    <property type="taxonomic scope" value="Bacteria"/>
</dbReference>
<dbReference type="EMBL" id="CP002026">
    <property type="protein sequence ID" value="ADH91365.1"/>
    <property type="molecule type" value="Genomic_DNA"/>
</dbReference>
<evidence type="ECO:0000313" key="2">
    <source>
        <dbReference type="Proteomes" id="UP000006633"/>
    </source>
</evidence>
<gene>
    <name evidence="1" type="ordered locus">Snov_4095</name>
</gene>
<name>D7A0P4_ANCN5</name>
<keyword evidence="2" id="KW-1185">Reference proteome</keyword>
<dbReference type="KEGG" id="sno:Snov_4095"/>
<dbReference type="CDD" id="cd06558">
    <property type="entry name" value="crotonase-like"/>
    <property type="match status" value="1"/>
</dbReference>
<dbReference type="Pfam" id="PF00378">
    <property type="entry name" value="ECH_1"/>
    <property type="match status" value="1"/>
</dbReference>
<dbReference type="InterPro" id="IPR001753">
    <property type="entry name" value="Enoyl-CoA_hydra/iso"/>
</dbReference>
<dbReference type="SUPFAM" id="SSF52096">
    <property type="entry name" value="ClpP/crotonase"/>
    <property type="match status" value="1"/>
</dbReference>
<dbReference type="PANTHER" id="PTHR11941:SF54">
    <property type="entry name" value="ENOYL-COA HYDRATASE, MITOCHONDRIAL"/>
    <property type="match status" value="1"/>
</dbReference>
<dbReference type="Proteomes" id="UP000006633">
    <property type="component" value="Chromosome"/>
</dbReference>
<dbReference type="RefSeq" id="WP_013168866.1">
    <property type="nucleotide sequence ID" value="NC_014217.1"/>
</dbReference>
<proteinExistence type="predicted"/>
<dbReference type="Gene3D" id="3.90.226.10">
    <property type="entry name" value="2-enoyl-CoA Hydratase, Chain A, domain 1"/>
    <property type="match status" value="1"/>
</dbReference>
<sequence>MTSQEPNFAFFDIRTNDGVAVLTIDRPPVNALSRELYESLDKVIDHIEATPDIRVVVFACKPDARAWIGGGDLKEFLTLTSETRRSRHEYVEAITDRFYRLSCPTIAAVTKPAPGGGMVFASFCDLIVAADTAFFSMPEVDRSLTGGAGAYFSRLNMPVSFIREMILTGRRLSAAELKEVGFINYVLPEAEVMGKAMELAELIASKSSAAVRAIKRGANKIDEIGWNEGRAYAHEISASELVDGPDYKESITAFLERRKPQFNR</sequence>
<dbReference type="STRING" id="639283.Snov_4095"/>
<organism evidence="1 2">
    <name type="scientific">Ancylobacter novellus (strain ATCC 8093 / DSM 506 / JCM 20403 / CCM 1077 / IAM 12100 / NBRC 12443 / NCIMB 10456)</name>
    <name type="common">Starkeya novella</name>
    <dbReference type="NCBI Taxonomy" id="639283"/>
    <lineage>
        <taxon>Bacteria</taxon>
        <taxon>Pseudomonadati</taxon>
        <taxon>Pseudomonadota</taxon>
        <taxon>Alphaproteobacteria</taxon>
        <taxon>Hyphomicrobiales</taxon>
        <taxon>Xanthobacteraceae</taxon>
        <taxon>Ancylobacter</taxon>
    </lineage>
</organism>